<dbReference type="CDD" id="cd03801">
    <property type="entry name" value="GT4_PimA-like"/>
    <property type="match status" value="1"/>
</dbReference>
<reference evidence="4" key="1">
    <citation type="submission" date="2022-11" db="EMBL/GenBank/DDBJ databases">
        <title>Dyadobacter pollutisoli sp. nov., isolated from plastic dumped soil.</title>
        <authorList>
            <person name="Kim J.M."/>
            <person name="Kim K.R."/>
            <person name="Lee J.K."/>
            <person name="Hao L."/>
            <person name="Jeon C.O."/>
        </authorList>
    </citation>
    <scope>NUCLEOTIDE SEQUENCE</scope>
    <source>
        <strain evidence="4">U1</strain>
    </source>
</reference>
<dbReference type="InterPro" id="IPR028098">
    <property type="entry name" value="Glyco_trans_4-like_N"/>
</dbReference>
<accession>A0A9E8SLL3</accession>
<feature type="domain" description="Glycosyltransferase subfamily 4-like N-terminal" evidence="3">
    <location>
        <begin position="15"/>
        <end position="163"/>
    </location>
</feature>
<dbReference type="AlphaFoldDB" id="A0A9E8SLL3"/>
<dbReference type="Pfam" id="PF13439">
    <property type="entry name" value="Glyco_transf_4"/>
    <property type="match status" value="1"/>
</dbReference>
<dbReference type="GO" id="GO:0016757">
    <property type="term" value="F:glycosyltransferase activity"/>
    <property type="evidence" value="ECO:0007669"/>
    <property type="project" value="InterPro"/>
</dbReference>
<evidence type="ECO:0000313" key="5">
    <source>
        <dbReference type="Proteomes" id="UP001164653"/>
    </source>
</evidence>
<dbReference type="Gene3D" id="3.40.50.2000">
    <property type="entry name" value="Glycogen Phosphorylase B"/>
    <property type="match status" value="2"/>
</dbReference>
<protein>
    <submittedName>
        <fullName evidence="4">Glycosyltransferase family 4 protein</fullName>
    </submittedName>
</protein>
<dbReference type="PANTHER" id="PTHR46401">
    <property type="entry name" value="GLYCOSYLTRANSFERASE WBBK-RELATED"/>
    <property type="match status" value="1"/>
</dbReference>
<evidence type="ECO:0000256" key="1">
    <source>
        <dbReference type="ARBA" id="ARBA00022679"/>
    </source>
</evidence>
<dbReference type="KEGG" id="dpf:ON006_29800"/>
<dbReference type="SUPFAM" id="SSF53756">
    <property type="entry name" value="UDP-Glycosyltransferase/glycogen phosphorylase"/>
    <property type="match status" value="1"/>
</dbReference>
<dbReference type="EMBL" id="CP112998">
    <property type="protein sequence ID" value="WAC11911.1"/>
    <property type="molecule type" value="Genomic_DNA"/>
</dbReference>
<dbReference type="Proteomes" id="UP001164653">
    <property type="component" value="Chromosome"/>
</dbReference>
<dbReference type="InterPro" id="IPR001296">
    <property type="entry name" value="Glyco_trans_1"/>
</dbReference>
<dbReference type="Pfam" id="PF00534">
    <property type="entry name" value="Glycos_transf_1"/>
    <property type="match status" value="1"/>
</dbReference>
<proteinExistence type="predicted"/>
<dbReference type="PANTHER" id="PTHR46401:SF2">
    <property type="entry name" value="GLYCOSYLTRANSFERASE WBBK-RELATED"/>
    <property type="match status" value="1"/>
</dbReference>
<dbReference type="RefSeq" id="WP_244822221.1">
    <property type="nucleotide sequence ID" value="NZ_CP112998.1"/>
</dbReference>
<sequence>MKQKKLLYILHGVQIGGVEVALLSAIPDLNRKYEVRILALGKVDDQIVSNLTEDEKKNLHSFDFKPYFYPFVIFKLLRFISDFNPDIMICSLWRASLIGTIAKQVHKKIYFISFIHNSGFFHYFDRLFSTLAISKADKVLTDSVATFNFVLSNSKPQAPVQVISFYTNASPDQREIASLDTKEVRFLFLGRLNRVKNLTLTVDTIAYLRSRNMNVTLDIYGKDDGERHSLEKQIETLNLSSFIRFKGEIHAAEKLKLFKQYNFLIQLSSREGMAMSVAEAMQNGMVCIVTPVGEISNYARDMETAIFIDVSSKEKWRQSLDKIEAVINDEVIYNRISNNSYEKFRNVKTYSDSLIEELETL</sequence>
<evidence type="ECO:0000259" key="2">
    <source>
        <dbReference type="Pfam" id="PF00534"/>
    </source>
</evidence>
<feature type="domain" description="Glycosyl transferase family 1" evidence="2">
    <location>
        <begin position="172"/>
        <end position="342"/>
    </location>
</feature>
<name>A0A9E8SLL3_9BACT</name>
<keyword evidence="1" id="KW-0808">Transferase</keyword>
<keyword evidence="5" id="KW-1185">Reference proteome</keyword>
<gene>
    <name evidence="4" type="ORF">ON006_29800</name>
</gene>
<organism evidence="4 5">
    <name type="scientific">Dyadobacter pollutisoli</name>
    <dbReference type="NCBI Taxonomy" id="2910158"/>
    <lineage>
        <taxon>Bacteria</taxon>
        <taxon>Pseudomonadati</taxon>
        <taxon>Bacteroidota</taxon>
        <taxon>Cytophagia</taxon>
        <taxon>Cytophagales</taxon>
        <taxon>Spirosomataceae</taxon>
        <taxon>Dyadobacter</taxon>
    </lineage>
</organism>
<evidence type="ECO:0000313" key="4">
    <source>
        <dbReference type="EMBL" id="WAC11911.1"/>
    </source>
</evidence>
<evidence type="ECO:0000259" key="3">
    <source>
        <dbReference type="Pfam" id="PF13439"/>
    </source>
</evidence>